<keyword evidence="4" id="KW-0548">Nucleotidyltransferase</keyword>
<evidence type="ECO:0000256" key="6">
    <source>
        <dbReference type="ARBA" id="ARBA00022722"/>
    </source>
</evidence>
<proteinExistence type="predicted"/>
<evidence type="ECO:0000259" key="13">
    <source>
        <dbReference type="PROSITE" id="PS52020"/>
    </source>
</evidence>
<dbReference type="SUPFAM" id="SSF55464">
    <property type="entry name" value="Origin of replication-binding domain, RBD-like"/>
    <property type="match status" value="1"/>
</dbReference>
<keyword evidence="12" id="KW-0238">DNA-binding</keyword>
<name>A0A8A4XCG1_9VIRU</name>
<dbReference type="PROSITE" id="PS52020">
    <property type="entry name" value="CRESS_DNA_REP"/>
    <property type="match status" value="1"/>
</dbReference>
<keyword evidence="11" id="KW-0190">Covalent protein-DNA linkage</keyword>
<keyword evidence="8" id="KW-0547">Nucleotide-binding</keyword>
<dbReference type="InterPro" id="IPR001301">
    <property type="entry name" value="Gemini_AL1_CLV"/>
</dbReference>
<sequence length="329" mass="37133">MPRGTARSGTGFRIQGKQIFLTYSQTTTDVNLLWEFLNTLRPRPKRAIICRELHADGNEHLHAAVEFERRFDSQRVSVFDFAGHHPSAETVRTWAAAVNYCRKEGALETAYFGCTAEDAAMGDPGETAPSGAAAYAYAESCTEIRDWYIYCIDNNITYAYANAIWNSVHGARPPTYFERPNGGTIGDGLQQLRWDDDFHTVFVCGPSGYGKTCWALREAPLPFLLVTDIDDLGFYSPAVHKCIVFDEIRCTGDAAQHGRWPLTSQIKLVTWDTPVSIRIRYKIAHLPAHVPKIFTSCDTFPMVGDQQIKRRVHAINLYDDGEHSFRWVD</sequence>
<dbReference type="EMBL" id="MW182816">
    <property type="protein sequence ID" value="QTE03478.1"/>
    <property type="molecule type" value="Genomic_DNA"/>
</dbReference>
<dbReference type="GO" id="GO:0046872">
    <property type="term" value="F:metal ion binding"/>
    <property type="evidence" value="ECO:0007669"/>
    <property type="project" value="UniProtKB-KW"/>
</dbReference>
<feature type="domain" description="CRESS-DNA virus Rep endonuclease" evidence="13">
    <location>
        <begin position="13"/>
        <end position="115"/>
    </location>
</feature>
<dbReference type="InterPro" id="IPR049912">
    <property type="entry name" value="CRESS_DNA_REP"/>
</dbReference>
<dbReference type="GO" id="GO:0003677">
    <property type="term" value="F:DNA binding"/>
    <property type="evidence" value="ECO:0007669"/>
    <property type="project" value="UniProtKB-KW"/>
</dbReference>
<keyword evidence="7" id="KW-0479">Metal-binding</keyword>
<organism evidence="14">
    <name type="scientific">Emberiza rustica CRESS-DNA-virus sp</name>
    <dbReference type="NCBI Taxonomy" id="2815032"/>
    <lineage>
        <taxon>Viruses</taxon>
        <taxon>Monodnaviria</taxon>
        <taxon>Shotokuvirae</taxon>
        <taxon>Cressdnaviricota</taxon>
    </lineage>
</organism>
<evidence type="ECO:0000313" key="14">
    <source>
        <dbReference type="EMBL" id="QTE03478.1"/>
    </source>
</evidence>
<keyword evidence="10" id="KW-0378">Hydrolase</keyword>
<dbReference type="GO" id="GO:0016787">
    <property type="term" value="F:hydrolase activity"/>
    <property type="evidence" value="ECO:0007669"/>
    <property type="project" value="UniProtKB-KW"/>
</dbReference>
<comment type="subcellular location">
    <subcellularLocation>
        <location evidence="1">Host nucleus</location>
    </subcellularLocation>
</comment>
<keyword evidence="3" id="KW-0808">Transferase</keyword>
<accession>A0A8A4XCG1</accession>
<evidence type="ECO:0000256" key="10">
    <source>
        <dbReference type="ARBA" id="ARBA00022801"/>
    </source>
</evidence>
<reference evidence="14" key="1">
    <citation type="submission" date="2020-10" db="EMBL/GenBank/DDBJ databases">
        <title>CRESS DNA virus dark matter in the feces of wild birds.</title>
        <authorList>
            <person name="Yang S."/>
            <person name="Zhang W."/>
        </authorList>
    </citation>
    <scope>NUCLEOTIDE SEQUENCE</scope>
    <source>
        <strain evidence="14">Rbu19usv1</strain>
    </source>
</reference>
<keyword evidence="9" id="KW-0255">Endonuclease</keyword>
<keyword evidence="5" id="KW-0235">DNA replication</keyword>
<dbReference type="GO" id="GO:0006260">
    <property type="term" value="P:DNA replication"/>
    <property type="evidence" value="ECO:0007669"/>
    <property type="project" value="UniProtKB-KW"/>
</dbReference>
<dbReference type="GO" id="GO:0005198">
    <property type="term" value="F:structural molecule activity"/>
    <property type="evidence" value="ECO:0007669"/>
    <property type="project" value="InterPro"/>
</dbReference>
<dbReference type="GO" id="GO:0000166">
    <property type="term" value="F:nucleotide binding"/>
    <property type="evidence" value="ECO:0007669"/>
    <property type="project" value="UniProtKB-KW"/>
</dbReference>
<evidence type="ECO:0000256" key="12">
    <source>
        <dbReference type="ARBA" id="ARBA00023125"/>
    </source>
</evidence>
<evidence type="ECO:0000256" key="4">
    <source>
        <dbReference type="ARBA" id="ARBA00022695"/>
    </source>
</evidence>
<keyword evidence="2" id="KW-1048">Host nucleus</keyword>
<dbReference type="GO" id="GO:0042025">
    <property type="term" value="C:host cell nucleus"/>
    <property type="evidence" value="ECO:0007669"/>
    <property type="project" value="UniProtKB-SubCell"/>
</dbReference>
<dbReference type="GO" id="GO:0004519">
    <property type="term" value="F:endonuclease activity"/>
    <property type="evidence" value="ECO:0007669"/>
    <property type="project" value="UniProtKB-KW"/>
</dbReference>
<evidence type="ECO:0000256" key="9">
    <source>
        <dbReference type="ARBA" id="ARBA00022759"/>
    </source>
</evidence>
<dbReference type="Gene3D" id="3.40.1310.20">
    <property type="match status" value="1"/>
</dbReference>
<evidence type="ECO:0000256" key="8">
    <source>
        <dbReference type="ARBA" id="ARBA00022741"/>
    </source>
</evidence>
<protein>
    <submittedName>
        <fullName evidence="14">Replication-associated protein</fullName>
    </submittedName>
</protein>
<keyword evidence="6" id="KW-0540">Nuclease</keyword>
<evidence type="ECO:0000256" key="2">
    <source>
        <dbReference type="ARBA" id="ARBA00022562"/>
    </source>
</evidence>
<dbReference type="Pfam" id="PF00799">
    <property type="entry name" value="Gemini_AL1"/>
    <property type="match status" value="1"/>
</dbReference>
<dbReference type="PRINTS" id="PR00228">
    <property type="entry name" value="GEMCOATCLVL1"/>
</dbReference>
<evidence type="ECO:0000256" key="7">
    <source>
        <dbReference type="ARBA" id="ARBA00022723"/>
    </source>
</evidence>
<evidence type="ECO:0000256" key="3">
    <source>
        <dbReference type="ARBA" id="ARBA00022679"/>
    </source>
</evidence>
<evidence type="ECO:0000256" key="5">
    <source>
        <dbReference type="ARBA" id="ARBA00022705"/>
    </source>
</evidence>
<evidence type="ECO:0000256" key="11">
    <source>
        <dbReference type="ARBA" id="ARBA00023124"/>
    </source>
</evidence>
<evidence type="ECO:0000256" key="1">
    <source>
        <dbReference type="ARBA" id="ARBA00004147"/>
    </source>
</evidence>
<dbReference type="GO" id="GO:0016779">
    <property type="term" value="F:nucleotidyltransferase activity"/>
    <property type="evidence" value="ECO:0007669"/>
    <property type="project" value="UniProtKB-KW"/>
</dbReference>